<evidence type="ECO:0000313" key="9">
    <source>
        <dbReference type="Proteomes" id="UP000051160"/>
    </source>
</evidence>
<keyword evidence="3 6" id="KW-0238">DNA-binding</keyword>
<dbReference type="InterPro" id="IPR011114">
    <property type="entry name" value="RuvA_C"/>
</dbReference>
<keyword evidence="8" id="KW-0547">Nucleotide-binding</keyword>
<dbReference type="Gene3D" id="1.10.8.10">
    <property type="entry name" value="DNA helicase RuvA subunit, C-terminal domain"/>
    <property type="match status" value="1"/>
</dbReference>
<gene>
    <name evidence="6" type="primary">ruvA</name>
    <name evidence="8" type="ORF">FD04_GL002093</name>
</gene>
<dbReference type="Proteomes" id="UP000051160">
    <property type="component" value="Unassembled WGS sequence"/>
</dbReference>
<evidence type="ECO:0000259" key="7">
    <source>
        <dbReference type="SMART" id="SM00278"/>
    </source>
</evidence>
<dbReference type="PATRIC" id="fig|1423776.4.peg.2120"/>
<dbReference type="SUPFAM" id="SSF47781">
    <property type="entry name" value="RuvA domain 2-like"/>
    <property type="match status" value="1"/>
</dbReference>
<dbReference type="SUPFAM" id="SSF46929">
    <property type="entry name" value="DNA helicase RuvA subunit, C-terminal domain"/>
    <property type="match status" value="1"/>
</dbReference>
<evidence type="ECO:0000256" key="2">
    <source>
        <dbReference type="ARBA" id="ARBA00022763"/>
    </source>
</evidence>
<keyword evidence="4 6" id="KW-0233">DNA recombination</keyword>
<proteinExistence type="inferred from homology"/>
<dbReference type="Gene3D" id="2.40.50.140">
    <property type="entry name" value="Nucleic acid-binding proteins"/>
    <property type="match status" value="1"/>
</dbReference>
<dbReference type="GO" id="GO:0048476">
    <property type="term" value="C:Holliday junction resolvase complex"/>
    <property type="evidence" value="ECO:0007669"/>
    <property type="project" value="UniProtKB-UniRule"/>
</dbReference>
<dbReference type="Pfam" id="PF14520">
    <property type="entry name" value="HHH_5"/>
    <property type="match status" value="1"/>
</dbReference>
<evidence type="ECO:0000256" key="6">
    <source>
        <dbReference type="HAMAP-Rule" id="MF_00031"/>
    </source>
</evidence>
<comment type="caution">
    <text evidence="6">Lacks conserved residue(s) required for the propagation of feature annotation.</text>
</comment>
<keyword evidence="8" id="KW-0378">Hydrolase</keyword>
<dbReference type="HAMAP" id="MF_00031">
    <property type="entry name" value="DNA_HJ_migration_RuvA"/>
    <property type="match status" value="1"/>
</dbReference>
<name>A0A0R1LN80_9LACO</name>
<sequence>MYQYLEGKIVEIQPAYVVLDVNGVGFLIRVANPFQFEVSDAMVKIYVHQTISDTAQTLYGFGSLKEKQLFEKLLAVSGIGAKSALAILANGDQQAIVDAISHDDVTYLTKFPGVGKKTAQQIVLDLRDKLTDLTQTGLFEAERTVDAGQTDAALADALAALTALGYRDRDIKRVEKTLRADSKQTTDAYLSAALKLLTK</sequence>
<dbReference type="GO" id="GO:0006310">
    <property type="term" value="P:DNA recombination"/>
    <property type="evidence" value="ECO:0007669"/>
    <property type="project" value="UniProtKB-UniRule"/>
</dbReference>
<dbReference type="STRING" id="1423776.FD04_GL002093"/>
<evidence type="ECO:0000256" key="3">
    <source>
        <dbReference type="ARBA" id="ARBA00023125"/>
    </source>
</evidence>
<keyword evidence="1 6" id="KW-0963">Cytoplasm</keyword>
<dbReference type="Gene3D" id="1.10.150.20">
    <property type="entry name" value="5' to 3' exonuclease, C-terminal subdomain"/>
    <property type="match status" value="1"/>
</dbReference>
<keyword evidence="5 6" id="KW-0234">DNA repair</keyword>
<dbReference type="InterPro" id="IPR003583">
    <property type="entry name" value="Hlx-hairpin-Hlx_DNA-bd_motif"/>
</dbReference>
<feature type="region of interest" description="Domain II" evidence="6">
    <location>
        <begin position="63"/>
        <end position="140"/>
    </location>
</feature>
<dbReference type="GO" id="GO:0000400">
    <property type="term" value="F:four-way junction DNA binding"/>
    <property type="evidence" value="ECO:0007669"/>
    <property type="project" value="UniProtKB-UniRule"/>
</dbReference>
<accession>A0A0R1LN80</accession>
<keyword evidence="2 6" id="KW-0227">DNA damage</keyword>
<comment type="caution">
    <text evidence="8">The sequence shown here is derived from an EMBL/GenBank/DDBJ whole genome shotgun (WGS) entry which is preliminary data.</text>
</comment>
<dbReference type="OrthoDB" id="5293449at2"/>
<dbReference type="EMBL" id="AZEE01000030">
    <property type="protein sequence ID" value="KRK97231.1"/>
    <property type="molecule type" value="Genomic_DNA"/>
</dbReference>
<dbReference type="SMART" id="SM00278">
    <property type="entry name" value="HhH1"/>
    <property type="match status" value="2"/>
</dbReference>
<dbReference type="NCBIfam" id="TIGR00084">
    <property type="entry name" value="ruvA"/>
    <property type="match status" value="1"/>
</dbReference>
<comment type="subunit">
    <text evidence="6">Homotetramer. Forms an RuvA(8)-RuvB(12)-Holliday junction (HJ) complex. HJ DNA is sandwiched between 2 RuvA tetramers; dsDNA enters through RuvA and exits via RuvB. An RuvB hexamer assembles on each DNA strand where it exits the tetramer. Each RuvB hexamer is contacted by two RuvA subunits (via domain III) on 2 adjacent RuvB subunits; this complex drives branch migration. In the full resolvosome a probable DNA-RuvA(4)-RuvB(12)-RuvC(2) complex forms which resolves the HJ.</text>
</comment>
<comment type="subcellular location">
    <subcellularLocation>
        <location evidence="6">Cytoplasm</location>
    </subcellularLocation>
</comment>
<evidence type="ECO:0000256" key="4">
    <source>
        <dbReference type="ARBA" id="ARBA00023172"/>
    </source>
</evidence>
<reference evidence="8 9" key="1">
    <citation type="journal article" date="2015" name="Genome Announc.">
        <title>Expanding the biotechnology potential of lactobacilli through comparative genomics of 213 strains and associated genera.</title>
        <authorList>
            <person name="Sun Z."/>
            <person name="Harris H.M."/>
            <person name="McCann A."/>
            <person name="Guo C."/>
            <person name="Argimon S."/>
            <person name="Zhang W."/>
            <person name="Yang X."/>
            <person name="Jeffery I.B."/>
            <person name="Cooney J.C."/>
            <person name="Kagawa T.F."/>
            <person name="Liu W."/>
            <person name="Song Y."/>
            <person name="Salvetti E."/>
            <person name="Wrobel A."/>
            <person name="Rasinkangas P."/>
            <person name="Parkhill J."/>
            <person name="Rea M.C."/>
            <person name="O'Sullivan O."/>
            <person name="Ritari J."/>
            <person name="Douillard F.P."/>
            <person name="Paul Ross R."/>
            <person name="Yang R."/>
            <person name="Briner A.E."/>
            <person name="Felis G.E."/>
            <person name="de Vos W.M."/>
            <person name="Barrangou R."/>
            <person name="Klaenhammer T.R."/>
            <person name="Caufield P.W."/>
            <person name="Cui Y."/>
            <person name="Zhang H."/>
            <person name="O'Toole P.W."/>
        </authorList>
    </citation>
    <scope>NUCLEOTIDE SEQUENCE [LARGE SCALE GENOMIC DNA]</scope>
    <source>
        <strain evidence="8 9">DSM 19909</strain>
    </source>
</reference>
<evidence type="ECO:0000313" key="8">
    <source>
        <dbReference type="EMBL" id="KRK97231.1"/>
    </source>
</evidence>
<dbReference type="InterPro" id="IPR036267">
    <property type="entry name" value="RuvA_C_sf"/>
</dbReference>
<dbReference type="AlphaFoldDB" id="A0A0R1LN80"/>
<dbReference type="GO" id="GO:0005737">
    <property type="term" value="C:cytoplasm"/>
    <property type="evidence" value="ECO:0007669"/>
    <property type="project" value="UniProtKB-SubCell"/>
</dbReference>
<dbReference type="GO" id="GO:0006281">
    <property type="term" value="P:DNA repair"/>
    <property type="evidence" value="ECO:0007669"/>
    <property type="project" value="UniProtKB-UniRule"/>
</dbReference>
<dbReference type="Pfam" id="PF01330">
    <property type="entry name" value="RuvA_N"/>
    <property type="match status" value="1"/>
</dbReference>
<comment type="function">
    <text evidence="6">The RuvA-RuvB-RuvC complex processes Holliday junction (HJ) DNA during genetic recombination and DNA repair, while the RuvA-RuvB complex plays an important role in the rescue of blocked DNA replication forks via replication fork reversal (RFR). RuvA specifically binds to HJ cruciform DNA, conferring on it an open structure. The RuvB hexamer acts as an ATP-dependent pump, pulling dsDNA into and through the RuvAB complex. HJ branch migration allows RuvC to scan DNA until it finds its consensus sequence, where it cleaves and resolves the cruciform DNA.</text>
</comment>
<dbReference type="GO" id="GO:0009378">
    <property type="term" value="F:four-way junction helicase activity"/>
    <property type="evidence" value="ECO:0007669"/>
    <property type="project" value="InterPro"/>
</dbReference>
<evidence type="ECO:0000256" key="1">
    <source>
        <dbReference type="ARBA" id="ARBA00022490"/>
    </source>
</evidence>
<feature type="domain" description="Helix-hairpin-helix DNA-binding motif class 1" evidence="7">
    <location>
        <begin position="106"/>
        <end position="125"/>
    </location>
</feature>
<feature type="region of interest" description="Domain III" evidence="6">
    <location>
        <begin position="150"/>
        <end position="199"/>
    </location>
</feature>
<comment type="similarity">
    <text evidence="6">Belongs to the RuvA family.</text>
</comment>
<keyword evidence="9" id="KW-1185">Reference proteome</keyword>
<feature type="domain" description="Helix-hairpin-helix DNA-binding motif class 1" evidence="7">
    <location>
        <begin position="71"/>
        <end position="90"/>
    </location>
</feature>
<dbReference type="GO" id="GO:0009379">
    <property type="term" value="C:Holliday junction helicase complex"/>
    <property type="evidence" value="ECO:0007669"/>
    <property type="project" value="InterPro"/>
</dbReference>
<dbReference type="GO" id="GO:0005524">
    <property type="term" value="F:ATP binding"/>
    <property type="evidence" value="ECO:0007669"/>
    <property type="project" value="InterPro"/>
</dbReference>
<dbReference type="SUPFAM" id="SSF50249">
    <property type="entry name" value="Nucleic acid-binding proteins"/>
    <property type="match status" value="1"/>
</dbReference>
<dbReference type="RefSeq" id="WP_054701400.1">
    <property type="nucleotide sequence ID" value="NZ_AZEE01000030.1"/>
</dbReference>
<dbReference type="InterPro" id="IPR012340">
    <property type="entry name" value="NA-bd_OB-fold"/>
</dbReference>
<dbReference type="InterPro" id="IPR013849">
    <property type="entry name" value="DNA_helicase_Holl-junc_RuvA_I"/>
</dbReference>
<protein>
    <recommendedName>
        <fullName evidence="6">Holliday junction branch migration complex subunit RuvA</fullName>
    </recommendedName>
</protein>
<organism evidence="8 9">
    <name type="scientific">Secundilactobacillus odoratitofui DSM 19909 = JCM 15043</name>
    <dbReference type="NCBI Taxonomy" id="1423776"/>
    <lineage>
        <taxon>Bacteria</taxon>
        <taxon>Bacillati</taxon>
        <taxon>Bacillota</taxon>
        <taxon>Bacilli</taxon>
        <taxon>Lactobacillales</taxon>
        <taxon>Lactobacillaceae</taxon>
        <taxon>Secundilactobacillus</taxon>
    </lineage>
</organism>
<dbReference type="Pfam" id="PF07499">
    <property type="entry name" value="RuvA_C"/>
    <property type="match status" value="1"/>
</dbReference>
<evidence type="ECO:0000256" key="5">
    <source>
        <dbReference type="ARBA" id="ARBA00023204"/>
    </source>
</evidence>
<dbReference type="InterPro" id="IPR010994">
    <property type="entry name" value="RuvA_2-like"/>
</dbReference>
<keyword evidence="8" id="KW-0067">ATP-binding</keyword>
<dbReference type="InterPro" id="IPR000085">
    <property type="entry name" value="RuvA"/>
</dbReference>
<comment type="domain">
    <text evidence="6">Has three domains with a flexible linker between the domains II and III and assumes an 'L' shape. Domain III is highly mobile and contacts RuvB.</text>
</comment>
<keyword evidence="8" id="KW-0347">Helicase</keyword>